<keyword evidence="2" id="KW-1133">Transmembrane helix</keyword>
<sequence>MAQRYGGKYSPQGAPQSDNQGPPQFQGRRRSKVGGRVNFLFFVPFIFVVKAFTAAPTALALNLAAFALLLAAAWLTREGIVAQEAYEARKIARRPAFPRKIFGSVLTGAGLFVGGLVAAPDLVAPTLFGILGAVLHFAAFGADPMRDKGAEGIDRYQTERVTRAVDEAERYLAGMKDAILRANDRALEARVDRFAATARALFRTVEGDPRDLTAARRDIGVFLMGARDATVKFADLYAQTRSATARADYESLLDDLETHFRARTAALLSNDHTDLDVEISVLRERLQLQNARPLPDPISAEEPISTPIKRD</sequence>
<evidence type="ECO:0000313" key="3">
    <source>
        <dbReference type="EMBL" id="PZR00059.1"/>
    </source>
</evidence>
<feature type="compositionally biased region" description="Polar residues" evidence="1">
    <location>
        <begin position="13"/>
        <end position="23"/>
    </location>
</feature>
<dbReference type="AlphaFoldDB" id="A0A2W5SAL3"/>
<keyword evidence="2" id="KW-0812">Transmembrane</keyword>
<dbReference type="EMBL" id="QFQS01000001">
    <property type="protein sequence ID" value="PZR00059.1"/>
    <property type="molecule type" value="Genomic_DNA"/>
</dbReference>
<feature type="region of interest" description="Disordered" evidence="1">
    <location>
        <begin position="1"/>
        <end position="30"/>
    </location>
</feature>
<organism evidence="3 4">
    <name type="scientific">Cereibacter sphaeroides</name>
    <name type="common">Rhodobacter sphaeroides</name>
    <dbReference type="NCBI Taxonomy" id="1063"/>
    <lineage>
        <taxon>Bacteria</taxon>
        <taxon>Pseudomonadati</taxon>
        <taxon>Pseudomonadota</taxon>
        <taxon>Alphaproteobacteria</taxon>
        <taxon>Rhodobacterales</taxon>
        <taxon>Paracoccaceae</taxon>
        <taxon>Cereibacter</taxon>
    </lineage>
</organism>
<reference evidence="3 4" key="1">
    <citation type="submission" date="2017-08" db="EMBL/GenBank/DDBJ databases">
        <title>Infants hospitalized years apart are colonized by the same room-sourced microbial strains.</title>
        <authorList>
            <person name="Brooks B."/>
            <person name="Olm M.R."/>
            <person name="Firek B.A."/>
            <person name="Baker R."/>
            <person name="Thomas B.C."/>
            <person name="Morowitz M.J."/>
            <person name="Banfield J.F."/>
        </authorList>
    </citation>
    <scope>NUCLEOTIDE SEQUENCE [LARGE SCALE GENOMIC DNA]</scope>
    <source>
        <strain evidence="3">S2_003_000_R2_11</strain>
    </source>
</reference>
<name>A0A2W5SAL3_CERSP</name>
<keyword evidence="2" id="KW-0472">Membrane</keyword>
<evidence type="ECO:0008006" key="5">
    <source>
        <dbReference type="Google" id="ProtNLM"/>
    </source>
</evidence>
<proteinExistence type="predicted"/>
<evidence type="ECO:0000256" key="1">
    <source>
        <dbReference type="SAM" id="MobiDB-lite"/>
    </source>
</evidence>
<protein>
    <recommendedName>
        <fullName evidence="5">5-bromo-4-chloroindolyl phosphate hydrolysis protein</fullName>
    </recommendedName>
</protein>
<accession>A0A2W5SAL3</accession>
<dbReference type="Proteomes" id="UP000248975">
    <property type="component" value="Unassembled WGS sequence"/>
</dbReference>
<gene>
    <name evidence="3" type="ORF">DI533_05460</name>
</gene>
<dbReference type="Pfam" id="PF10112">
    <property type="entry name" value="Halogen_Hydrol"/>
    <property type="match status" value="1"/>
</dbReference>
<feature type="transmembrane region" description="Helical" evidence="2">
    <location>
        <begin position="122"/>
        <end position="142"/>
    </location>
</feature>
<feature type="transmembrane region" description="Helical" evidence="2">
    <location>
        <begin position="58"/>
        <end position="76"/>
    </location>
</feature>
<feature type="transmembrane region" description="Helical" evidence="2">
    <location>
        <begin position="33"/>
        <end position="52"/>
    </location>
</feature>
<comment type="caution">
    <text evidence="3">The sequence shown here is derived from an EMBL/GenBank/DDBJ whole genome shotgun (WGS) entry which is preliminary data.</text>
</comment>
<evidence type="ECO:0000313" key="4">
    <source>
        <dbReference type="Proteomes" id="UP000248975"/>
    </source>
</evidence>
<dbReference type="InterPro" id="IPR018770">
    <property type="entry name" value="ChloroindolylP_hydrolase"/>
</dbReference>
<feature type="transmembrane region" description="Helical" evidence="2">
    <location>
        <begin position="97"/>
        <end position="116"/>
    </location>
</feature>
<evidence type="ECO:0000256" key="2">
    <source>
        <dbReference type="SAM" id="Phobius"/>
    </source>
</evidence>